<dbReference type="Pfam" id="PF01582">
    <property type="entry name" value="TIR"/>
    <property type="match status" value="1"/>
</dbReference>
<evidence type="ECO:0000313" key="14">
    <source>
        <dbReference type="Proteomes" id="UP000516260"/>
    </source>
</evidence>
<evidence type="ECO:0000256" key="8">
    <source>
        <dbReference type="ARBA" id="ARBA00023319"/>
    </source>
</evidence>
<evidence type="ECO:0000256" key="3">
    <source>
        <dbReference type="ARBA" id="ARBA00022737"/>
    </source>
</evidence>
<dbReference type="SUPFAM" id="SSF52200">
    <property type="entry name" value="Toll/Interleukin receptor TIR domain"/>
    <property type="match status" value="1"/>
</dbReference>
<dbReference type="PANTHER" id="PTHR11890:SF3">
    <property type="entry name" value="INTERLEUKIN-1 RECEPTOR TYPE 2"/>
    <property type="match status" value="1"/>
</dbReference>
<dbReference type="InterPro" id="IPR013783">
    <property type="entry name" value="Ig-like_fold"/>
</dbReference>
<sequence length="653" mass="73449">MDLCYRLGLLLFFLKPPQICAVFINDNCTDYKVQFDRTFTVPGDMAMLNSTLLTTKVFNFSAIPYNISWYDSATGKEMTNQTGRILVHGETLWFLNVTEEDAGDYMTIVRTATWCYREFTKLVVEQPTEECGRPRKANQHLTNGATDILACPLKVYMTKLDSYNVKSSIMWYRDCEAIVDSEGRYTYIGTKLKIPAVTSEDSGLYTCTLSFTLDGVAGSVSETIDAWLTSLKTNVKREEVVILTAHIRDAVIADEYSLTPQVHEPASEIIKAELGSNLTKLCRVFVPGVGSPLVHVIWIVNNTLLFSTQPSDRIYTAEQRFFNQEEPFEGMWLERPLMFSELRKEDFAINYTCKAYSARGSPVAYFTLMPTDPDLILPIGVVHGVVSVLFVLSVCIYYIFKVEIVLWFRSAFPVLYIDKDSDGKLYDAYVAYPSPCSSGYNTEVETFAIHTLPQVLEKACGYKLFIAGRDCRPGQAMVDSVEESLQASRRFLLLYNASTFRHTSNNNNIILSEDGVISTGSKTGDSGSSTDFVYDDDGVYPDQRQQFEVVVGMHRALLEGSLKVILVELEEISPEQLALFPESVRHLRRKQGAVCLWKNHRQKQQWPTCGRPTEAEKTGGSDTAIISEAVTLVKILERGPVPHAREGQESRVP</sequence>
<dbReference type="InterPro" id="IPR004074">
    <property type="entry name" value="IL-1_rcpt_I/II-typ"/>
</dbReference>
<keyword evidence="9" id="KW-0472">Membrane</keyword>
<feature type="chain" id="PRO_5021292781" description="Ig-like domain-containing protein" evidence="10">
    <location>
        <begin position="22"/>
        <end position="653"/>
    </location>
</feature>
<feature type="domain" description="Ig-like" evidence="12">
    <location>
        <begin position="134"/>
        <end position="225"/>
    </location>
</feature>
<reference evidence="13 14" key="1">
    <citation type="submission" date="2019-04" db="EMBL/GenBank/DDBJ databases">
        <title>The sequence and de novo assembly of Takifugu bimaculatus genome using PacBio and Hi-C technologies.</title>
        <authorList>
            <person name="Xu P."/>
            <person name="Liu B."/>
            <person name="Zhou Z."/>
        </authorList>
    </citation>
    <scope>NUCLEOTIDE SEQUENCE [LARGE SCALE GENOMIC DNA]</scope>
    <source>
        <strain evidence="13">TB-2018</strain>
        <tissue evidence="13">Muscle</tissue>
    </source>
</reference>
<keyword evidence="2 10" id="KW-0732">Signal</keyword>
<evidence type="ECO:0000256" key="6">
    <source>
        <dbReference type="ARBA" id="ARBA00023157"/>
    </source>
</evidence>
<dbReference type="InterPro" id="IPR000157">
    <property type="entry name" value="TIR_dom"/>
</dbReference>
<dbReference type="InterPro" id="IPR035897">
    <property type="entry name" value="Toll_tir_struct_dom_sf"/>
</dbReference>
<keyword evidence="6" id="KW-1015">Disulfide bond</keyword>
<dbReference type="GO" id="GO:0004908">
    <property type="term" value="F:interleukin-1 receptor activity"/>
    <property type="evidence" value="ECO:0007669"/>
    <property type="project" value="InterPro"/>
</dbReference>
<keyword evidence="14" id="KW-1185">Reference proteome</keyword>
<evidence type="ECO:0000256" key="9">
    <source>
        <dbReference type="SAM" id="Phobius"/>
    </source>
</evidence>
<dbReference type="InterPro" id="IPR036179">
    <property type="entry name" value="Ig-like_dom_sf"/>
</dbReference>
<comment type="caution">
    <text evidence="13">The sequence shown here is derived from an EMBL/GenBank/DDBJ whole genome shotgun (WGS) entry which is preliminary data.</text>
</comment>
<dbReference type="SMART" id="SM00409">
    <property type="entry name" value="IG"/>
    <property type="match status" value="3"/>
</dbReference>
<name>A0A4Z2CH83_9TELE</name>
<evidence type="ECO:0000256" key="4">
    <source>
        <dbReference type="ARBA" id="ARBA00022801"/>
    </source>
</evidence>
<keyword evidence="3" id="KW-0677">Repeat</keyword>
<organism evidence="13 14">
    <name type="scientific">Takifugu bimaculatus</name>
    <dbReference type="NCBI Taxonomy" id="433685"/>
    <lineage>
        <taxon>Eukaryota</taxon>
        <taxon>Metazoa</taxon>
        <taxon>Chordata</taxon>
        <taxon>Craniata</taxon>
        <taxon>Vertebrata</taxon>
        <taxon>Euteleostomi</taxon>
        <taxon>Actinopterygii</taxon>
        <taxon>Neopterygii</taxon>
        <taxon>Teleostei</taxon>
        <taxon>Neoteleostei</taxon>
        <taxon>Acanthomorphata</taxon>
        <taxon>Eupercaria</taxon>
        <taxon>Tetraodontiformes</taxon>
        <taxon>Tetradontoidea</taxon>
        <taxon>Tetraodontidae</taxon>
        <taxon>Takifugu</taxon>
    </lineage>
</organism>
<keyword evidence="9" id="KW-0812">Transmembrane</keyword>
<evidence type="ECO:0000256" key="5">
    <source>
        <dbReference type="ARBA" id="ARBA00023027"/>
    </source>
</evidence>
<evidence type="ECO:0000256" key="1">
    <source>
        <dbReference type="ARBA" id="ARBA00009752"/>
    </source>
</evidence>
<evidence type="ECO:0000256" key="7">
    <source>
        <dbReference type="ARBA" id="ARBA00023180"/>
    </source>
</evidence>
<dbReference type="Gene3D" id="2.60.40.10">
    <property type="entry name" value="Immunoglobulins"/>
    <property type="match status" value="3"/>
</dbReference>
<evidence type="ECO:0000313" key="13">
    <source>
        <dbReference type="EMBL" id="TNN03603.1"/>
    </source>
</evidence>
<dbReference type="PRINTS" id="PR01536">
    <property type="entry name" value="INTRLKN1R12F"/>
</dbReference>
<dbReference type="InterPro" id="IPR003599">
    <property type="entry name" value="Ig_sub"/>
</dbReference>
<accession>A0A4Z2CH83</accession>
<dbReference type="Pfam" id="PF13895">
    <property type="entry name" value="Ig_2"/>
    <property type="match status" value="1"/>
</dbReference>
<evidence type="ECO:0008006" key="15">
    <source>
        <dbReference type="Google" id="ProtNLM"/>
    </source>
</evidence>
<dbReference type="PROSITE" id="PS50104">
    <property type="entry name" value="TIR"/>
    <property type="match status" value="1"/>
</dbReference>
<evidence type="ECO:0000259" key="11">
    <source>
        <dbReference type="PROSITE" id="PS50104"/>
    </source>
</evidence>
<dbReference type="SUPFAM" id="SSF48726">
    <property type="entry name" value="Immunoglobulin"/>
    <property type="match status" value="3"/>
</dbReference>
<keyword evidence="5" id="KW-0520">NAD</keyword>
<dbReference type="InterPro" id="IPR007110">
    <property type="entry name" value="Ig-like_dom"/>
</dbReference>
<feature type="signal peptide" evidence="10">
    <location>
        <begin position="1"/>
        <end position="21"/>
    </location>
</feature>
<dbReference type="PANTHER" id="PTHR11890">
    <property type="entry name" value="INTERLEUKIN-1 RECEPTOR FAMILY MEMBER"/>
    <property type="match status" value="1"/>
</dbReference>
<evidence type="ECO:0000256" key="10">
    <source>
        <dbReference type="SAM" id="SignalP"/>
    </source>
</evidence>
<dbReference type="EMBL" id="SWLE01000001">
    <property type="protein sequence ID" value="TNN03603.1"/>
    <property type="molecule type" value="Genomic_DNA"/>
</dbReference>
<dbReference type="PROSITE" id="PS50835">
    <property type="entry name" value="IG_LIKE"/>
    <property type="match status" value="1"/>
</dbReference>
<keyword evidence="8" id="KW-0393">Immunoglobulin domain</keyword>
<gene>
    <name evidence="13" type="ORF">fugu_000632</name>
</gene>
<feature type="domain" description="TIR" evidence="11">
    <location>
        <begin position="424"/>
        <end position="604"/>
    </location>
</feature>
<dbReference type="Proteomes" id="UP000516260">
    <property type="component" value="Chromosome 1"/>
</dbReference>
<evidence type="ECO:0000256" key="2">
    <source>
        <dbReference type="ARBA" id="ARBA00022729"/>
    </source>
</evidence>
<dbReference type="PRINTS" id="PR01537">
    <property type="entry name" value="INTRLKN1R1F"/>
</dbReference>
<dbReference type="Gene3D" id="3.40.50.10140">
    <property type="entry name" value="Toll/interleukin-1 receptor homology (TIR) domain"/>
    <property type="match status" value="1"/>
</dbReference>
<protein>
    <recommendedName>
        <fullName evidence="15">Ig-like domain-containing protein</fullName>
    </recommendedName>
</protein>
<dbReference type="InterPro" id="IPR015621">
    <property type="entry name" value="IL-1_rcpt_fam"/>
</dbReference>
<keyword evidence="4" id="KW-0378">Hydrolase</keyword>
<dbReference type="GO" id="GO:0016787">
    <property type="term" value="F:hydrolase activity"/>
    <property type="evidence" value="ECO:0007669"/>
    <property type="project" value="UniProtKB-KW"/>
</dbReference>
<comment type="similarity">
    <text evidence="1">Belongs to the interleukin-1 receptor family.</text>
</comment>
<dbReference type="AlphaFoldDB" id="A0A4Z2CH83"/>
<proteinExistence type="inferred from homology"/>
<keyword evidence="9" id="KW-1133">Transmembrane helix</keyword>
<keyword evidence="7" id="KW-0325">Glycoprotein</keyword>
<evidence type="ECO:0000259" key="12">
    <source>
        <dbReference type="PROSITE" id="PS50835"/>
    </source>
</evidence>
<feature type="transmembrane region" description="Helical" evidence="9">
    <location>
        <begin position="375"/>
        <end position="400"/>
    </location>
</feature>